<feature type="domain" description="GH18" evidence="9">
    <location>
        <begin position="4"/>
        <end position="426"/>
    </location>
</feature>
<keyword evidence="6" id="KW-0624">Polysaccharide degradation</keyword>
<dbReference type="GO" id="GO:0000272">
    <property type="term" value="P:polysaccharide catabolic process"/>
    <property type="evidence" value="ECO:0007669"/>
    <property type="project" value="UniProtKB-KW"/>
</dbReference>
<organism evidence="10 11">
    <name type="scientific">Austropuccinia psidii MF-1</name>
    <dbReference type="NCBI Taxonomy" id="1389203"/>
    <lineage>
        <taxon>Eukaryota</taxon>
        <taxon>Fungi</taxon>
        <taxon>Dikarya</taxon>
        <taxon>Basidiomycota</taxon>
        <taxon>Pucciniomycotina</taxon>
        <taxon>Pucciniomycetes</taxon>
        <taxon>Pucciniales</taxon>
        <taxon>Sphaerophragmiaceae</taxon>
        <taxon>Austropuccinia</taxon>
    </lineage>
</organism>
<dbReference type="InterPro" id="IPR017853">
    <property type="entry name" value="GH"/>
</dbReference>
<evidence type="ECO:0000259" key="9">
    <source>
        <dbReference type="PROSITE" id="PS51910"/>
    </source>
</evidence>
<proteinExistence type="inferred from homology"/>
<dbReference type="PANTHER" id="PTHR11177">
    <property type="entry name" value="CHITINASE"/>
    <property type="match status" value="1"/>
</dbReference>
<dbReference type="GO" id="GO:0008843">
    <property type="term" value="F:endochitinase activity"/>
    <property type="evidence" value="ECO:0007669"/>
    <property type="project" value="UniProtKB-EC"/>
</dbReference>
<sequence length="437" mass="48149">MLPNASSQLWEQGYQSELLPVDKIPWKAYNHVQYFVAVPSPAPEADLVIETKQNMLEVVAAAKANNVSVSLSVGGWTGSRYFSFLVGNDKNRTAFAKTLARAISKYQLNGLDLDWEYPNFQGMGCNAVQENDSANFLKFLKVLRAEVGPKARLSAAVSMRGFMSSDGKNFLKDVRGFGKVLDFVTIMAYDTYVPGVSTLAGPNAPLFDTCSELTQKFSVARAVRHWIRTGIPAHKLVLGFPSYGYGYTLNKTELEPTVFSGNASKTSLLFQPAVGVAPPAGKTSDTAEGTDLCGNPNVSGGQWLFRELIETGKLSANQQKGEGGYERHYDCCTRTVSCLELCQKFFYVPSQSNSPGLYLFYFTSQQPFLFNPSTRNLISYDDTESLREKALFARKHGLAGLEMFDAIGDTADSQLMNSVRHAFLSGSKRKFRPASHH</sequence>
<dbReference type="GO" id="GO:0008061">
    <property type="term" value="F:chitin binding"/>
    <property type="evidence" value="ECO:0007669"/>
    <property type="project" value="InterPro"/>
</dbReference>
<dbReference type="InterPro" id="IPR001223">
    <property type="entry name" value="Glyco_hydro18_cat"/>
</dbReference>
<reference evidence="10" key="1">
    <citation type="submission" date="2021-03" db="EMBL/GenBank/DDBJ databases">
        <title>Draft genome sequence of rust myrtle Austropuccinia psidii MF-1, a brazilian biotype.</title>
        <authorList>
            <person name="Quecine M.C."/>
            <person name="Pachon D.M.R."/>
            <person name="Bonatelli M.L."/>
            <person name="Correr F.H."/>
            <person name="Franceschini L.M."/>
            <person name="Leite T.F."/>
            <person name="Margarido G.R.A."/>
            <person name="Almeida C.A."/>
            <person name="Ferrarezi J.A."/>
            <person name="Labate C.A."/>
        </authorList>
    </citation>
    <scope>NUCLEOTIDE SEQUENCE</scope>
    <source>
        <strain evidence="10">MF-1</strain>
    </source>
</reference>
<keyword evidence="4" id="KW-0119">Carbohydrate metabolism</keyword>
<keyword evidence="3" id="KW-0146">Chitin degradation</keyword>
<keyword evidence="2 7" id="KW-0378">Hydrolase</keyword>
<evidence type="ECO:0000256" key="1">
    <source>
        <dbReference type="ARBA" id="ARBA00000822"/>
    </source>
</evidence>
<evidence type="ECO:0000256" key="6">
    <source>
        <dbReference type="ARBA" id="ARBA00023326"/>
    </source>
</evidence>
<dbReference type="PROSITE" id="PS51910">
    <property type="entry name" value="GH18_2"/>
    <property type="match status" value="1"/>
</dbReference>
<name>A0A9Q3BSC8_9BASI</name>
<comment type="similarity">
    <text evidence="8">Belongs to the glycosyl hydrolase 18 family.</text>
</comment>
<dbReference type="GO" id="GO:0005576">
    <property type="term" value="C:extracellular region"/>
    <property type="evidence" value="ECO:0007669"/>
    <property type="project" value="TreeGrafter"/>
</dbReference>
<dbReference type="GO" id="GO:0006032">
    <property type="term" value="P:chitin catabolic process"/>
    <property type="evidence" value="ECO:0007669"/>
    <property type="project" value="UniProtKB-KW"/>
</dbReference>
<keyword evidence="5 7" id="KW-0326">Glycosidase</keyword>
<dbReference type="PROSITE" id="PS01095">
    <property type="entry name" value="GH18_1"/>
    <property type="match status" value="1"/>
</dbReference>
<comment type="caution">
    <text evidence="10">The sequence shown here is derived from an EMBL/GenBank/DDBJ whole genome shotgun (WGS) entry which is preliminary data.</text>
</comment>
<dbReference type="OrthoDB" id="73875at2759"/>
<gene>
    <name evidence="10" type="ORF">O181_009948</name>
</gene>
<evidence type="ECO:0000256" key="4">
    <source>
        <dbReference type="ARBA" id="ARBA00023277"/>
    </source>
</evidence>
<protein>
    <recommendedName>
        <fullName evidence="9">GH18 domain-containing protein</fullName>
    </recommendedName>
</protein>
<evidence type="ECO:0000256" key="7">
    <source>
        <dbReference type="RuleBase" id="RU000489"/>
    </source>
</evidence>
<dbReference type="AlphaFoldDB" id="A0A9Q3BSC8"/>
<dbReference type="Gene3D" id="3.20.20.80">
    <property type="entry name" value="Glycosidases"/>
    <property type="match status" value="2"/>
</dbReference>
<evidence type="ECO:0000256" key="5">
    <source>
        <dbReference type="ARBA" id="ARBA00023295"/>
    </source>
</evidence>
<evidence type="ECO:0000256" key="8">
    <source>
        <dbReference type="RuleBase" id="RU004453"/>
    </source>
</evidence>
<dbReference type="SMART" id="SM00636">
    <property type="entry name" value="Glyco_18"/>
    <property type="match status" value="1"/>
</dbReference>
<comment type="catalytic activity">
    <reaction evidence="1">
        <text>Random endo-hydrolysis of N-acetyl-beta-D-glucosaminide (1-&gt;4)-beta-linkages in chitin and chitodextrins.</text>
        <dbReference type="EC" id="3.2.1.14"/>
    </reaction>
</comment>
<evidence type="ECO:0000313" key="10">
    <source>
        <dbReference type="EMBL" id="MBW0470233.1"/>
    </source>
</evidence>
<accession>A0A9Q3BSC8</accession>
<dbReference type="InterPro" id="IPR050314">
    <property type="entry name" value="Glycosyl_Hydrlase_18"/>
</dbReference>
<dbReference type="EMBL" id="AVOT02002406">
    <property type="protein sequence ID" value="MBW0470233.1"/>
    <property type="molecule type" value="Genomic_DNA"/>
</dbReference>
<dbReference type="InterPro" id="IPR001579">
    <property type="entry name" value="Glyco_hydro_18_chit_AS"/>
</dbReference>
<dbReference type="PANTHER" id="PTHR11177:SF317">
    <property type="entry name" value="CHITINASE 12-RELATED"/>
    <property type="match status" value="1"/>
</dbReference>
<evidence type="ECO:0000256" key="3">
    <source>
        <dbReference type="ARBA" id="ARBA00023024"/>
    </source>
</evidence>
<dbReference type="Pfam" id="PF00704">
    <property type="entry name" value="Glyco_hydro_18"/>
    <property type="match status" value="1"/>
</dbReference>
<dbReference type="InterPro" id="IPR011583">
    <property type="entry name" value="Chitinase_II/V-like_cat"/>
</dbReference>
<evidence type="ECO:0000313" key="11">
    <source>
        <dbReference type="Proteomes" id="UP000765509"/>
    </source>
</evidence>
<evidence type="ECO:0000256" key="2">
    <source>
        <dbReference type="ARBA" id="ARBA00022801"/>
    </source>
</evidence>
<keyword evidence="11" id="KW-1185">Reference proteome</keyword>
<dbReference type="SUPFAM" id="SSF51445">
    <property type="entry name" value="(Trans)glycosidases"/>
    <property type="match status" value="1"/>
</dbReference>
<dbReference type="Proteomes" id="UP000765509">
    <property type="component" value="Unassembled WGS sequence"/>
</dbReference>